<evidence type="ECO:0000313" key="2">
    <source>
        <dbReference type="EMBL" id="CAG5110406.1"/>
    </source>
</evidence>
<dbReference type="Proteomes" id="UP001158576">
    <property type="component" value="Chromosome 2"/>
</dbReference>
<gene>
    <name evidence="2" type="ORF">OKIOD_LOCUS13580</name>
</gene>
<evidence type="ECO:0000313" key="3">
    <source>
        <dbReference type="Proteomes" id="UP001158576"/>
    </source>
</evidence>
<keyword evidence="1" id="KW-0472">Membrane</keyword>
<feature type="transmembrane region" description="Helical" evidence="1">
    <location>
        <begin position="50"/>
        <end position="78"/>
    </location>
</feature>
<organism evidence="2 3">
    <name type="scientific">Oikopleura dioica</name>
    <name type="common">Tunicate</name>
    <dbReference type="NCBI Taxonomy" id="34765"/>
    <lineage>
        <taxon>Eukaryota</taxon>
        <taxon>Metazoa</taxon>
        <taxon>Chordata</taxon>
        <taxon>Tunicata</taxon>
        <taxon>Appendicularia</taxon>
        <taxon>Copelata</taxon>
        <taxon>Oikopleuridae</taxon>
        <taxon>Oikopleura</taxon>
    </lineage>
</organism>
<proteinExistence type="predicted"/>
<keyword evidence="1" id="KW-1133">Transmembrane helix</keyword>
<reference evidence="2 3" key="1">
    <citation type="submission" date="2021-04" db="EMBL/GenBank/DDBJ databases">
        <authorList>
            <person name="Bliznina A."/>
        </authorList>
    </citation>
    <scope>NUCLEOTIDE SEQUENCE [LARGE SCALE GENOMIC DNA]</scope>
</reference>
<accession>A0ABN7T1U9</accession>
<protein>
    <submittedName>
        <fullName evidence="2">Oidioi.mRNA.OKI2018_I69.chr2.g4815.t1.cds</fullName>
    </submittedName>
</protein>
<dbReference type="EMBL" id="OU015567">
    <property type="protein sequence ID" value="CAG5110406.1"/>
    <property type="molecule type" value="Genomic_DNA"/>
</dbReference>
<evidence type="ECO:0000256" key="1">
    <source>
        <dbReference type="SAM" id="Phobius"/>
    </source>
</evidence>
<keyword evidence="3" id="KW-1185">Reference proteome</keyword>
<sequence>MKAVLAQVKNIIVGALFLLLVLYELARETENVIKSLRLKRFWHDLLFSFILFHTIRCFIGMAIVFVTVYLSVLAVSLAHEIVFLKDHKLSFKVEIK</sequence>
<keyword evidence="1" id="KW-0812">Transmembrane</keyword>
<name>A0ABN7T1U9_OIKDI</name>